<evidence type="ECO:0000313" key="8">
    <source>
        <dbReference type="EMBL" id="PWA68087.1"/>
    </source>
</evidence>
<evidence type="ECO:0000256" key="4">
    <source>
        <dbReference type="ARBA" id="ARBA00022801"/>
    </source>
</evidence>
<dbReference type="GO" id="GO:0003906">
    <property type="term" value="F:DNA-(apurinic or apyrimidinic site) endonuclease activity"/>
    <property type="evidence" value="ECO:0007669"/>
    <property type="project" value="TreeGrafter"/>
</dbReference>
<organism evidence="8 9">
    <name type="scientific">Artemisia annua</name>
    <name type="common">Sweet wormwood</name>
    <dbReference type="NCBI Taxonomy" id="35608"/>
    <lineage>
        <taxon>Eukaryota</taxon>
        <taxon>Viridiplantae</taxon>
        <taxon>Streptophyta</taxon>
        <taxon>Embryophyta</taxon>
        <taxon>Tracheophyta</taxon>
        <taxon>Spermatophyta</taxon>
        <taxon>Magnoliopsida</taxon>
        <taxon>eudicotyledons</taxon>
        <taxon>Gunneridae</taxon>
        <taxon>Pentapetalae</taxon>
        <taxon>asterids</taxon>
        <taxon>campanulids</taxon>
        <taxon>Asterales</taxon>
        <taxon>Asteraceae</taxon>
        <taxon>Asteroideae</taxon>
        <taxon>Anthemideae</taxon>
        <taxon>Artemisiinae</taxon>
        <taxon>Artemisia</taxon>
    </lineage>
</organism>
<dbReference type="SUPFAM" id="SSF56219">
    <property type="entry name" value="DNase I-like"/>
    <property type="match status" value="1"/>
</dbReference>
<keyword evidence="4" id="KW-0378">Hydrolase</keyword>
<comment type="cofactor">
    <cofactor evidence="1">
        <name>Mg(2+)</name>
        <dbReference type="ChEBI" id="CHEBI:18420"/>
    </cofactor>
</comment>
<evidence type="ECO:0000256" key="2">
    <source>
        <dbReference type="ARBA" id="ARBA00007092"/>
    </source>
</evidence>
<reference evidence="8 9" key="1">
    <citation type="journal article" date="2018" name="Mol. Plant">
        <title>The genome of Artemisia annua provides insight into the evolution of Asteraceae family and artemisinin biosynthesis.</title>
        <authorList>
            <person name="Shen Q."/>
            <person name="Zhang L."/>
            <person name="Liao Z."/>
            <person name="Wang S."/>
            <person name="Yan T."/>
            <person name="Shi P."/>
            <person name="Liu M."/>
            <person name="Fu X."/>
            <person name="Pan Q."/>
            <person name="Wang Y."/>
            <person name="Lv Z."/>
            <person name="Lu X."/>
            <person name="Zhang F."/>
            <person name="Jiang W."/>
            <person name="Ma Y."/>
            <person name="Chen M."/>
            <person name="Hao X."/>
            <person name="Li L."/>
            <person name="Tang Y."/>
            <person name="Lv G."/>
            <person name="Zhou Y."/>
            <person name="Sun X."/>
            <person name="Brodelius P.E."/>
            <person name="Rose J.K.C."/>
            <person name="Tang K."/>
        </authorList>
    </citation>
    <scope>NUCLEOTIDE SEQUENCE [LARGE SCALE GENOMIC DNA]</scope>
    <source>
        <strain evidence="9">cv. Huhao1</strain>
        <tissue evidence="8">Leaf</tissue>
    </source>
</reference>
<keyword evidence="3" id="KW-0479">Metal-binding</keyword>
<keyword evidence="9" id="KW-1185">Reference proteome</keyword>
<dbReference type="EMBL" id="PKPP01003709">
    <property type="protein sequence ID" value="PWA68087.1"/>
    <property type="molecule type" value="Genomic_DNA"/>
</dbReference>
<dbReference type="Proteomes" id="UP000245207">
    <property type="component" value="Unassembled WGS sequence"/>
</dbReference>
<evidence type="ECO:0000256" key="5">
    <source>
        <dbReference type="ARBA" id="ARBA00022842"/>
    </source>
</evidence>
<dbReference type="PANTHER" id="PTHR22748:SF11">
    <property type="entry name" value="OS07G0184032 PROTEIN"/>
    <property type="match status" value="1"/>
</dbReference>
<feature type="compositionally biased region" description="Basic and acidic residues" evidence="6">
    <location>
        <begin position="247"/>
        <end position="261"/>
    </location>
</feature>
<feature type="region of interest" description="Disordered" evidence="6">
    <location>
        <begin position="347"/>
        <end position="376"/>
    </location>
</feature>
<comment type="caution">
    <text evidence="8">The sequence shown here is derived from an EMBL/GenBank/DDBJ whole genome shotgun (WGS) entry which is preliminary data.</text>
</comment>
<dbReference type="InterPro" id="IPR004808">
    <property type="entry name" value="AP_endonuc_1"/>
</dbReference>
<evidence type="ECO:0000256" key="3">
    <source>
        <dbReference type="ARBA" id="ARBA00022723"/>
    </source>
</evidence>
<dbReference type="GO" id="GO:0046872">
    <property type="term" value="F:metal ion binding"/>
    <property type="evidence" value="ECO:0007669"/>
    <property type="project" value="UniProtKB-KW"/>
</dbReference>
<evidence type="ECO:0000256" key="1">
    <source>
        <dbReference type="ARBA" id="ARBA00001946"/>
    </source>
</evidence>
<dbReference type="Gene3D" id="3.60.10.10">
    <property type="entry name" value="Endonuclease/exonuclease/phosphatase"/>
    <property type="match status" value="1"/>
</dbReference>
<evidence type="ECO:0000259" key="7">
    <source>
        <dbReference type="Pfam" id="PF03372"/>
    </source>
</evidence>
<name>A0A2U1N3N5_ARTAN</name>
<dbReference type="InterPro" id="IPR036691">
    <property type="entry name" value="Endo/exonu/phosph_ase_sf"/>
</dbReference>
<dbReference type="OrthoDB" id="1750508at2759"/>
<feature type="compositionally biased region" description="Basic and acidic residues" evidence="6">
    <location>
        <begin position="268"/>
        <end position="278"/>
    </location>
</feature>
<protein>
    <recommendedName>
        <fullName evidence="7">Endonuclease/exonuclease/phosphatase domain-containing protein</fullName>
    </recommendedName>
</protein>
<sequence>MGMGEKEEQRKQEENIVSKADEMDIRKIEVKDEETNVSFFNKCLIGEVKSLCFLTKLPSFCSEQGLNKVEVKMLGGLEIMLIFDTPETATNILSNINHGLRRWVHKLRRWNKFYIIPGRLTWINIIGVPVTCWSEQVFKKIAALHGRITGTSNCGMEGNQSMIVAKVQVHTWNKGLINESLIVKVLGKEYKVNVIEEVGDIMEVEWEEENDESDNENGFMDMPKEENDDMVMSENESENGSSEEESVADKQEECGEAEHGNRSGNDGGRNKEEYEESRCGSNEKVSETFEVEDTLEKEKAAKEYGEHKDILSMLSKEGTNKDVDVGSQDIANSYEKNETREYAVQINQNDSEMGRGKNSGHGRDKESPLQGKEVHGPCSPVAINGVGSNISNNGHKTKRFRRVKDKGCNKEVDKGCNKEVMDNIEDSQSARGQTRMMRVNQKWVTKKKEDIGVMDKDEFDKTLNGNMFVNGADDRGDNSKKKLGRRSITKAMAVARECGVKGLGADKKGISDAYKEYHEVENDEDGVFVFKSSGRADSNNKSCSINMEQVKEIGEMIGISWNKAENEKSKCEKAKTEKKEGEEEVGKKDWVKSIIRDERPDIIGIQETKCGVVDELWVEDIWGGRGFGFAQLAANGNSGGILLIWDSSSFTYRDGMGDERFVAVKGEWKGRNGDIFIACIYGPHVARQKASLWDRLLELMKESNGAWCMFGDLNVVRGNEERMNSQVYIKEANLKNLQTAFYGPALRFVMDLK</sequence>
<accession>A0A2U1N3N5</accession>
<dbReference type="InterPro" id="IPR020847">
    <property type="entry name" value="AP_endonuclease_F1_BS"/>
</dbReference>
<keyword evidence="5" id="KW-0460">Magnesium</keyword>
<dbReference type="GO" id="GO:0008081">
    <property type="term" value="F:phosphoric diester hydrolase activity"/>
    <property type="evidence" value="ECO:0007669"/>
    <property type="project" value="TreeGrafter"/>
</dbReference>
<dbReference type="GO" id="GO:0005634">
    <property type="term" value="C:nucleus"/>
    <property type="evidence" value="ECO:0007669"/>
    <property type="project" value="TreeGrafter"/>
</dbReference>
<evidence type="ECO:0000256" key="6">
    <source>
        <dbReference type="SAM" id="MobiDB-lite"/>
    </source>
</evidence>
<feature type="region of interest" description="Disordered" evidence="6">
    <location>
        <begin position="230"/>
        <end position="293"/>
    </location>
</feature>
<feature type="compositionally biased region" description="Basic and acidic residues" evidence="6">
    <location>
        <begin position="361"/>
        <end position="375"/>
    </location>
</feature>
<dbReference type="STRING" id="35608.A0A2U1N3N5"/>
<feature type="domain" description="Endonuclease/exonuclease/phosphatase" evidence="7">
    <location>
        <begin position="591"/>
        <end position="716"/>
    </location>
</feature>
<dbReference type="PANTHER" id="PTHR22748">
    <property type="entry name" value="AP ENDONUCLEASE"/>
    <property type="match status" value="1"/>
</dbReference>
<gene>
    <name evidence="8" type="ORF">CTI12_AA311560</name>
</gene>
<evidence type="ECO:0000313" key="9">
    <source>
        <dbReference type="Proteomes" id="UP000245207"/>
    </source>
</evidence>
<dbReference type="Pfam" id="PF03372">
    <property type="entry name" value="Exo_endo_phos"/>
    <property type="match status" value="1"/>
</dbReference>
<dbReference type="GO" id="GO:0003677">
    <property type="term" value="F:DNA binding"/>
    <property type="evidence" value="ECO:0007669"/>
    <property type="project" value="InterPro"/>
</dbReference>
<comment type="similarity">
    <text evidence="2">Belongs to the DNA repair enzymes AP/ExoA family.</text>
</comment>
<dbReference type="AlphaFoldDB" id="A0A2U1N3N5"/>
<dbReference type="GO" id="GO:0006284">
    <property type="term" value="P:base-excision repair"/>
    <property type="evidence" value="ECO:0007669"/>
    <property type="project" value="TreeGrafter"/>
</dbReference>
<dbReference type="PROSITE" id="PS00726">
    <property type="entry name" value="AP_NUCLEASE_F1_1"/>
    <property type="match status" value="1"/>
</dbReference>
<dbReference type="GO" id="GO:0008311">
    <property type="term" value="F:double-stranded DNA 3'-5' DNA exonuclease activity"/>
    <property type="evidence" value="ECO:0007669"/>
    <property type="project" value="TreeGrafter"/>
</dbReference>
<feature type="compositionally biased region" description="Acidic residues" evidence="6">
    <location>
        <begin position="230"/>
        <end position="246"/>
    </location>
</feature>
<dbReference type="InterPro" id="IPR005135">
    <property type="entry name" value="Endo/exonuclease/phosphatase"/>
</dbReference>
<proteinExistence type="inferred from homology"/>